<evidence type="ECO:0000256" key="3">
    <source>
        <dbReference type="ARBA" id="ARBA00023186"/>
    </source>
</evidence>
<evidence type="ECO:0000256" key="1">
    <source>
        <dbReference type="ARBA" id="ARBA00004305"/>
    </source>
</evidence>
<organism evidence="6 7">
    <name type="scientific">Sordaria brevicollis</name>
    <dbReference type="NCBI Taxonomy" id="83679"/>
    <lineage>
        <taxon>Eukaryota</taxon>
        <taxon>Fungi</taxon>
        <taxon>Dikarya</taxon>
        <taxon>Ascomycota</taxon>
        <taxon>Pezizomycotina</taxon>
        <taxon>Sordariomycetes</taxon>
        <taxon>Sordariomycetidae</taxon>
        <taxon>Sordariales</taxon>
        <taxon>Sordariaceae</taxon>
        <taxon>Sordaria</taxon>
    </lineage>
</organism>
<dbReference type="PANTHER" id="PTHR12469:SF2">
    <property type="entry name" value="SUCCINATE DEHYDROGENASE ASSEMBLY FACTOR 2, MITOCHONDRIAL"/>
    <property type="match status" value="1"/>
</dbReference>
<dbReference type="Pfam" id="PF03937">
    <property type="entry name" value="Sdh5"/>
    <property type="match status" value="1"/>
</dbReference>
<feature type="region of interest" description="Disordered" evidence="5">
    <location>
        <begin position="139"/>
        <end position="167"/>
    </location>
</feature>
<evidence type="ECO:0000256" key="4">
    <source>
        <dbReference type="HAMAP-Rule" id="MF_03057"/>
    </source>
</evidence>
<dbReference type="Gene3D" id="1.10.150.250">
    <property type="entry name" value="Flavinator of succinate dehydrogenase"/>
    <property type="match status" value="1"/>
</dbReference>
<dbReference type="GO" id="GO:0006099">
    <property type="term" value="P:tricarboxylic acid cycle"/>
    <property type="evidence" value="ECO:0007669"/>
    <property type="project" value="TreeGrafter"/>
</dbReference>
<dbReference type="InterPro" id="IPR028882">
    <property type="entry name" value="SDHAF2"/>
</dbReference>
<reference evidence="6" key="1">
    <citation type="journal article" date="2023" name="Mol. Phylogenet. Evol.">
        <title>Genome-scale phylogeny and comparative genomics of the fungal order Sordariales.</title>
        <authorList>
            <person name="Hensen N."/>
            <person name="Bonometti L."/>
            <person name="Westerberg I."/>
            <person name="Brannstrom I.O."/>
            <person name="Guillou S."/>
            <person name="Cros-Aarteil S."/>
            <person name="Calhoun S."/>
            <person name="Haridas S."/>
            <person name="Kuo A."/>
            <person name="Mondo S."/>
            <person name="Pangilinan J."/>
            <person name="Riley R."/>
            <person name="LaButti K."/>
            <person name="Andreopoulos B."/>
            <person name="Lipzen A."/>
            <person name="Chen C."/>
            <person name="Yan M."/>
            <person name="Daum C."/>
            <person name="Ng V."/>
            <person name="Clum A."/>
            <person name="Steindorff A."/>
            <person name="Ohm R.A."/>
            <person name="Martin F."/>
            <person name="Silar P."/>
            <person name="Natvig D.O."/>
            <person name="Lalanne C."/>
            <person name="Gautier V."/>
            <person name="Ament-Velasquez S.L."/>
            <person name="Kruys A."/>
            <person name="Hutchinson M.I."/>
            <person name="Powell A.J."/>
            <person name="Barry K."/>
            <person name="Miller A.N."/>
            <person name="Grigoriev I.V."/>
            <person name="Debuchy R."/>
            <person name="Gladieux P."/>
            <person name="Hiltunen Thoren M."/>
            <person name="Johannesson H."/>
        </authorList>
    </citation>
    <scope>NUCLEOTIDE SEQUENCE</scope>
    <source>
        <strain evidence="6">FGSC 1904</strain>
    </source>
</reference>
<comment type="caution">
    <text evidence="6">The sequence shown here is derived from an EMBL/GenBank/DDBJ whole genome shotgun (WGS) entry which is preliminary data.</text>
</comment>
<dbReference type="EMBL" id="JAUTDP010000001">
    <property type="protein sequence ID" value="KAK3403137.1"/>
    <property type="molecule type" value="Genomic_DNA"/>
</dbReference>
<evidence type="ECO:0000256" key="5">
    <source>
        <dbReference type="SAM" id="MobiDB-lite"/>
    </source>
</evidence>
<dbReference type="InterPro" id="IPR005631">
    <property type="entry name" value="SDH"/>
</dbReference>
<sequence>MASSLRALRPAAATFARASATAARPASVASSRYVIAFSRSASNGSNRPDEQPSHELDVGELQGATFKIEPLRRVGEDPATMRARLLYQSRKRGILESDLILSTFAQAHLQSMTPEQLKQYDLFLDENDWDIYYWATQEPPKPGQENQHLQNSEAVPEKEMLPPNPRSGEWAQTVGTFKPAYRPVPARWKGSEILEMLRQHVKDKGMGRKGGMAFMPRLEEYK</sequence>
<dbReference type="FunFam" id="1.10.150.250:FF:000002">
    <property type="entry name" value="Succinate dehydrogenase assembly factor 2, mitochondrial"/>
    <property type="match status" value="1"/>
</dbReference>
<dbReference type="SUPFAM" id="SSF109910">
    <property type="entry name" value="YgfY-like"/>
    <property type="match status" value="1"/>
</dbReference>
<comment type="subcellular location">
    <subcellularLocation>
        <location evidence="1 4">Mitochondrion matrix</location>
    </subcellularLocation>
</comment>
<dbReference type="GO" id="GO:0006121">
    <property type="term" value="P:mitochondrial electron transport, succinate to ubiquinone"/>
    <property type="evidence" value="ECO:0007669"/>
    <property type="project" value="UniProtKB-UniRule"/>
</dbReference>
<protein>
    <recommendedName>
        <fullName evidence="4">Succinate dehydrogenase assembly factor 2, mitochondrial</fullName>
        <shortName evidence="4">SDH assembly factor 2</shortName>
        <shortName evidence="4">SDHAF2</shortName>
    </recommendedName>
</protein>
<evidence type="ECO:0000256" key="2">
    <source>
        <dbReference type="ARBA" id="ARBA00023128"/>
    </source>
</evidence>
<reference evidence="6" key="2">
    <citation type="submission" date="2023-07" db="EMBL/GenBank/DDBJ databases">
        <authorList>
            <consortium name="Lawrence Berkeley National Laboratory"/>
            <person name="Haridas S."/>
            <person name="Hensen N."/>
            <person name="Bonometti L."/>
            <person name="Westerberg I."/>
            <person name="Brannstrom I.O."/>
            <person name="Guillou S."/>
            <person name="Cros-Aarteil S."/>
            <person name="Calhoun S."/>
            <person name="Kuo A."/>
            <person name="Mondo S."/>
            <person name="Pangilinan J."/>
            <person name="Riley R."/>
            <person name="LaButti K."/>
            <person name="Andreopoulos B."/>
            <person name="Lipzen A."/>
            <person name="Chen C."/>
            <person name="Yanf M."/>
            <person name="Daum C."/>
            <person name="Ng V."/>
            <person name="Clum A."/>
            <person name="Steindorff A."/>
            <person name="Ohm R."/>
            <person name="Martin F."/>
            <person name="Silar P."/>
            <person name="Natvig D."/>
            <person name="Lalanne C."/>
            <person name="Gautier V."/>
            <person name="Ament-velasquez S.L."/>
            <person name="Kruys A."/>
            <person name="Hutchinson M.I."/>
            <person name="Powell A.J."/>
            <person name="Barry K."/>
            <person name="Miller A.N."/>
            <person name="Grigoriev I.V."/>
            <person name="Debuchy R."/>
            <person name="Gladieux P."/>
            <person name="Thoren M.H."/>
            <person name="Johannesson H."/>
        </authorList>
    </citation>
    <scope>NUCLEOTIDE SEQUENCE</scope>
    <source>
        <strain evidence="6">FGSC 1904</strain>
    </source>
</reference>
<evidence type="ECO:0000313" key="6">
    <source>
        <dbReference type="EMBL" id="KAK3403137.1"/>
    </source>
</evidence>
<accession>A0AAE0PNI6</accession>
<gene>
    <name evidence="6" type="ORF">B0T20DRAFT_367654</name>
</gene>
<dbReference type="HAMAP" id="MF_03057">
    <property type="entry name" value="SDHAF2"/>
    <property type="match status" value="1"/>
</dbReference>
<keyword evidence="3 4" id="KW-0143">Chaperone</keyword>
<name>A0AAE0PNI6_SORBR</name>
<feature type="compositionally biased region" description="Polar residues" evidence="5">
    <location>
        <begin position="144"/>
        <end position="153"/>
    </location>
</feature>
<dbReference type="GO" id="GO:0034553">
    <property type="term" value="P:mitochondrial respiratory chain complex II assembly"/>
    <property type="evidence" value="ECO:0007669"/>
    <property type="project" value="TreeGrafter"/>
</dbReference>
<keyword evidence="7" id="KW-1185">Reference proteome</keyword>
<dbReference type="AlphaFoldDB" id="A0AAE0PNI6"/>
<evidence type="ECO:0000313" key="7">
    <source>
        <dbReference type="Proteomes" id="UP001281003"/>
    </source>
</evidence>
<proteinExistence type="inferred from homology"/>
<comment type="function">
    <text evidence="4">Plays an essential role in the assembly of succinate dehydrogenase (SDH), an enzyme complex (also referred to as respiratory complex II) that is a component of both the tricarboxylic acid (TCA) cycle and the mitochondrial electron transport chain, and which couples the oxidation of succinate to fumarate with the reduction of ubiquinone (coenzyme Q) to ubiquinol. Required for flavinylation (covalent attachment of FAD) of the flavoprotein subunit of the SDH catalytic dimer.</text>
</comment>
<dbReference type="InterPro" id="IPR036714">
    <property type="entry name" value="SDH_sf"/>
</dbReference>
<comment type="subunit">
    <text evidence="4">Interacts with the flavoprotein subunit within the SDH catalytic dimer.</text>
</comment>
<dbReference type="Proteomes" id="UP001281003">
    <property type="component" value="Unassembled WGS sequence"/>
</dbReference>
<dbReference type="PANTHER" id="PTHR12469">
    <property type="entry name" value="PROTEIN EMI5 HOMOLOG, MITOCHONDRIAL"/>
    <property type="match status" value="1"/>
</dbReference>
<comment type="similarity">
    <text evidence="4">Belongs to the SDHAF2 family.</text>
</comment>
<dbReference type="GO" id="GO:0005759">
    <property type="term" value="C:mitochondrial matrix"/>
    <property type="evidence" value="ECO:0007669"/>
    <property type="project" value="UniProtKB-SubCell"/>
</dbReference>
<keyword evidence="2 4" id="KW-0496">Mitochondrion</keyword>